<feature type="transmembrane region" description="Helical" evidence="6">
    <location>
        <begin position="236"/>
        <end position="255"/>
    </location>
</feature>
<dbReference type="PANTHER" id="PTHR42893:SF46">
    <property type="entry name" value="PROTEIN DETOXIFICATION 44, CHLOROPLASTIC"/>
    <property type="match status" value="1"/>
</dbReference>
<dbReference type="Proteomes" id="UP000287649">
    <property type="component" value="Unassembled WGS sequence"/>
</dbReference>
<dbReference type="GO" id="GO:0005886">
    <property type="term" value="C:plasma membrane"/>
    <property type="evidence" value="ECO:0007669"/>
    <property type="project" value="TreeGrafter"/>
</dbReference>
<dbReference type="PANTHER" id="PTHR42893">
    <property type="entry name" value="PROTEIN DETOXIFICATION 44, CHLOROPLASTIC-RELATED"/>
    <property type="match status" value="1"/>
</dbReference>
<proteinExistence type="inferred from homology"/>
<feature type="transmembrane region" description="Helical" evidence="6">
    <location>
        <begin position="409"/>
        <end position="431"/>
    </location>
</feature>
<keyword evidence="3 6" id="KW-0812">Transmembrane</keyword>
<dbReference type="CDD" id="cd13136">
    <property type="entry name" value="MATE_DinF_like"/>
    <property type="match status" value="1"/>
</dbReference>
<dbReference type="OrthoDB" id="9789527at2"/>
<feature type="transmembrane region" description="Helical" evidence="6">
    <location>
        <begin position="348"/>
        <end position="365"/>
    </location>
</feature>
<evidence type="ECO:0000313" key="7">
    <source>
        <dbReference type="EMBL" id="RUO56539.1"/>
    </source>
</evidence>
<evidence type="ECO:0000256" key="5">
    <source>
        <dbReference type="ARBA" id="ARBA00023136"/>
    </source>
</evidence>
<feature type="transmembrane region" description="Helical" evidence="6">
    <location>
        <begin position="161"/>
        <end position="183"/>
    </location>
</feature>
<dbReference type="GO" id="GO:0015297">
    <property type="term" value="F:antiporter activity"/>
    <property type="evidence" value="ECO:0007669"/>
    <property type="project" value="InterPro"/>
</dbReference>
<reference evidence="8" key="1">
    <citation type="journal article" date="2018" name="Front. Microbiol.">
        <title>Genome-Based Analysis Reveals the Taxonomy and Diversity of the Family Idiomarinaceae.</title>
        <authorList>
            <person name="Liu Y."/>
            <person name="Lai Q."/>
            <person name="Shao Z."/>
        </authorList>
    </citation>
    <scope>NUCLEOTIDE SEQUENCE [LARGE SCALE GENOMIC DNA]</scope>
    <source>
        <strain evidence="8">PO-M2</strain>
    </source>
</reference>
<name>A0A432Y6C2_9GAMM</name>
<feature type="transmembrane region" description="Helical" evidence="6">
    <location>
        <begin position="88"/>
        <end position="111"/>
    </location>
</feature>
<keyword evidence="4 6" id="KW-1133">Transmembrane helix</keyword>
<dbReference type="InterPro" id="IPR002528">
    <property type="entry name" value="MATE_fam"/>
</dbReference>
<dbReference type="GO" id="GO:0042910">
    <property type="term" value="F:xenobiotic transmembrane transporter activity"/>
    <property type="evidence" value="ECO:0007669"/>
    <property type="project" value="InterPro"/>
</dbReference>
<evidence type="ECO:0000256" key="3">
    <source>
        <dbReference type="ARBA" id="ARBA00022692"/>
    </source>
</evidence>
<feature type="transmembrane region" description="Helical" evidence="6">
    <location>
        <begin position="189"/>
        <end position="209"/>
    </location>
</feature>
<protein>
    <submittedName>
        <fullName evidence="7">MATE family efflux transporter</fullName>
    </submittedName>
</protein>
<feature type="transmembrane region" description="Helical" evidence="6">
    <location>
        <begin position="267"/>
        <end position="290"/>
    </location>
</feature>
<comment type="caution">
    <text evidence="7">The sequence shown here is derived from an EMBL/GenBank/DDBJ whole genome shotgun (WGS) entry which is preliminary data.</text>
</comment>
<comment type="similarity">
    <text evidence="2">Belongs to the multi antimicrobial extrusion (MATE) (TC 2.A.66.1) family.</text>
</comment>
<keyword evidence="8" id="KW-1185">Reference proteome</keyword>
<dbReference type="AlphaFoldDB" id="A0A432Y6C2"/>
<dbReference type="NCBIfam" id="TIGR00797">
    <property type="entry name" value="matE"/>
    <property type="match status" value="1"/>
</dbReference>
<gene>
    <name evidence="7" type="ORF">CWI70_07315</name>
</gene>
<feature type="transmembrane region" description="Helical" evidence="6">
    <location>
        <begin position="377"/>
        <end position="397"/>
    </location>
</feature>
<feature type="transmembrane region" description="Helical" evidence="6">
    <location>
        <begin position="310"/>
        <end position="336"/>
    </location>
</feature>
<organism evidence="7 8">
    <name type="scientific">Pseudidiomarina homiensis</name>
    <dbReference type="NCBI Taxonomy" id="364198"/>
    <lineage>
        <taxon>Bacteria</taxon>
        <taxon>Pseudomonadati</taxon>
        <taxon>Pseudomonadota</taxon>
        <taxon>Gammaproteobacteria</taxon>
        <taxon>Alteromonadales</taxon>
        <taxon>Idiomarinaceae</taxon>
        <taxon>Pseudidiomarina</taxon>
    </lineage>
</organism>
<feature type="transmembrane region" description="Helical" evidence="6">
    <location>
        <begin position="12"/>
        <end position="31"/>
    </location>
</feature>
<keyword evidence="5 6" id="KW-0472">Membrane</keyword>
<dbReference type="InterPro" id="IPR044644">
    <property type="entry name" value="DinF-like"/>
</dbReference>
<evidence type="ECO:0000313" key="8">
    <source>
        <dbReference type="Proteomes" id="UP000287649"/>
    </source>
</evidence>
<dbReference type="EMBL" id="PIPX01000001">
    <property type="protein sequence ID" value="RUO56539.1"/>
    <property type="molecule type" value="Genomic_DNA"/>
</dbReference>
<accession>A0A432Y6C2</accession>
<evidence type="ECO:0000256" key="4">
    <source>
        <dbReference type="ARBA" id="ARBA00022989"/>
    </source>
</evidence>
<feature type="transmembrane region" description="Helical" evidence="6">
    <location>
        <begin position="131"/>
        <end position="154"/>
    </location>
</feature>
<evidence type="ECO:0000256" key="2">
    <source>
        <dbReference type="ARBA" id="ARBA00010199"/>
    </source>
</evidence>
<sequence>MWGTWPAHQKIFAIALPMIISNIAAPLLGLVDTAIIGHLPDSIYLSAVALGAMIVSFIFLLAVFLRMTTTGEIARAFGRKDVAQQRQISMHALSFALLLGLLIILAKPWLLDLAFWLVQPSTQLRDYATEYISIRLWAAPAALINLVVLGILLGRQQSRQAMLLVIFTNAVNVVADVILIIGLGLNVEGAAWASVAAEVSTAALGLFMLRQLLQLKKSWQLQTAYFARFFGMNRDVFIRSLVLQLCMATMTGYAARFGDLYVAVNTVLMQFLMLISLGLDGIAYAVEALAGAAVGRRRKAEVNYWLRLTLIWSVIFACLYSITFALSGAAIIGALTDLPDVINTAHRYLPWIVVLPLLGHWSYYFDGVYIGLGWTHAMRDTMLISAIGVFVPAWWLGQNLLTKENANHGLWLALSAFLLARGVSQWLFLLARRRQIIE</sequence>
<dbReference type="Pfam" id="PF01554">
    <property type="entry name" value="MatE"/>
    <property type="match status" value="2"/>
</dbReference>
<evidence type="ECO:0000256" key="1">
    <source>
        <dbReference type="ARBA" id="ARBA00004141"/>
    </source>
</evidence>
<comment type="subcellular location">
    <subcellularLocation>
        <location evidence="1">Membrane</location>
        <topology evidence="1">Multi-pass membrane protein</topology>
    </subcellularLocation>
</comment>
<feature type="transmembrane region" description="Helical" evidence="6">
    <location>
        <begin position="43"/>
        <end position="67"/>
    </location>
</feature>
<evidence type="ECO:0000256" key="6">
    <source>
        <dbReference type="SAM" id="Phobius"/>
    </source>
</evidence>